<dbReference type="Pfam" id="PF00300">
    <property type="entry name" value="His_Phos_1"/>
    <property type="match status" value="1"/>
</dbReference>
<sequence>MNQQTTLALVRHGETDWNAERRLQGSSDIALNDVGRGQVLATAELLQGQPWDFVVCSPLSRARESASIIARTLGIEVSTVVPELVERDYGPAEGMQDGDELRALRIPGGFQGAETEADVTARATAALGRIATEYPGARVIVVAHGTLIRLALSELSGSAITTITNAGHCLLHHEPSADSAAADAWSISVVNGAPFEPVAVG</sequence>
<dbReference type="InterPro" id="IPR013078">
    <property type="entry name" value="His_Pase_superF_clade-1"/>
</dbReference>
<dbReference type="RefSeq" id="WP_136640576.1">
    <property type="nucleotide sequence ID" value="NZ_QYRT01000003.1"/>
</dbReference>
<proteinExistence type="predicted"/>
<reference evidence="3 4" key="1">
    <citation type="journal article" date="2019" name="Microorganisms">
        <title>Systematic Affiliation and Genome Analysis of Subtercola vilae DB165(T) with Particular Emphasis on Cold Adaptation of an Isolate from a High-Altitude Cold Volcano Lake.</title>
        <authorList>
            <person name="Villalobos A.S."/>
            <person name="Wiese J."/>
            <person name="Imhoff J.F."/>
            <person name="Dorador C."/>
            <person name="Keller A."/>
            <person name="Hentschel U."/>
        </authorList>
    </citation>
    <scope>NUCLEOTIDE SEQUENCE [LARGE SCALE GENOMIC DNA]</scope>
    <source>
        <strain evidence="3 4">DB165</strain>
    </source>
</reference>
<dbReference type="InterPro" id="IPR029033">
    <property type="entry name" value="His_PPase_superfam"/>
</dbReference>
<evidence type="ECO:0000313" key="4">
    <source>
        <dbReference type="Proteomes" id="UP000306192"/>
    </source>
</evidence>
<organism evidence="3 4">
    <name type="scientific">Subtercola vilae</name>
    <dbReference type="NCBI Taxonomy" id="2056433"/>
    <lineage>
        <taxon>Bacteria</taxon>
        <taxon>Bacillati</taxon>
        <taxon>Actinomycetota</taxon>
        <taxon>Actinomycetes</taxon>
        <taxon>Micrococcales</taxon>
        <taxon>Microbacteriaceae</taxon>
        <taxon>Subtercola</taxon>
    </lineage>
</organism>
<dbReference type="Proteomes" id="UP000306192">
    <property type="component" value="Unassembled WGS sequence"/>
</dbReference>
<name>A0A4T2CDB6_9MICO</name>
<comment type="caution">
    <text evidence="3">The sequence shown here is derived from an EMBL/GenBank/DDBJ whole genome shotgun (WGS) entry which is preliminary data.</text>
</comment>
<dbReference type="InterPro" id="IPR050275">
    <property type="entry name" value="PGM_Phosphatase"/>
</dbReference>
<dbReference type="InterPro" id="IPR001345">
    <property type="entry name" value="PG/BPGM_mutase_AS"/>
</dbReference>
<dbReference type="EMBL" id="QYRT01000003">
    <property type="protein sequence ID" value="TIH40368.1"/>
    <property type="molecule type" value="Genomic_DNA"/>
</dbReference>
<dbReference type="PANTHER" id="PTHR48100:SF59">
    <property type="entry name" value="ADENOSYLCOBALAMIN_ALPHA-RIBAZOLE PHOSPHATASE"/>
    <property type="match status" value="1"/>
</dbReference>
<feature type="binding site" evidence="2">
    <location>
        <position position="61"/>
    </location>
    <ligand>
        <name>substrate</name>
    </ligand>
</feature>
<feature type="binding site" evidence="2">
    <location>
        <begin position="86"/>
        <end position="89"/>
    </location>
    <ligand>
        <name>substrate</name>
    </ligand>
</feature>
<dbReference type="PANTHER" id="PTHR48100">
    <property type="entry name" value="BROAD-SPECIFICITY PHOSPHATASE YOR283W-RELATED"/>
    <property type="match status" value="1"/>
</dbReference>
<dbReference type="AlphaFoldDB" id="A0A4T2CDB6"/>
<dbReference type="Gene3D" id="3.40.50.1240">
    <property type="entry name" value="Phosphoglycerate mutase-like"/>
    <property type="match status" value="1"/>
</dbReference>
<accession>A0A4T2CDB6</accession>
<dbReference type="GO" id="GO:0005737">
    <property type="term" value="C:cytoplasm"/>
    <property type="evidence" value="ECO:0007669"/>
    <property type="project" value="TreeGrafter"/>
</dbReference>
<evidence type="ECO:0000256" key="2">
    <source>
        <dbReference type="PIRSR" id="PIRSR613078-2"/>
    </source>
</evidence>
<gene>
    <name evidence="3" type="ORF">D4765_02105</name>
</gene>
<dbReference type="SUPFAM" id="SSF53254">
    <property type="entry name" value="Phosphoglycerate mutase-like"/>
    <property type="match status" value="1"/>
</dbReference>
<dbReference type="PROSITE" id="PS00175">
    <property type="entry name" value="PG_MUTASE"/>
    <property type="match status" value="1"/>
</dbReference>
<evidence type="ECO:0000313" key="3">
    <source>
        <dbReference type="EMBL" id="TIH40368.1"/>
    </source>
</evidence>
<keyword evidence="4" id="KW-1185">Reference proteome</keyword>
<dbReference type="OrthoDB" id="4697614at2"/>
<feature type="binding site" evidence="2">
    <location>
        <begin position="11"/>
        <end position="18"/>
    </location>
    <ligand>
        <name>substrate</name>
    </ligand>
</feature>
<feature type="active site" description="Tele-phosphohistidine intermediate" evidence="1">
    <location>
        <position position="12"/>
    </location>
</feature>
<protein>
    <submittedName>
        <fullName evidence="3">Histidine phosphatase family protein</fullName>
    </submittedName>
</protein>
<evidence type="ECO:0000256" key="1">
    <source>
        <dbReference type="PIRSR" id="PIRSR613078-1"/>
    </source>
</evidence>
<dbReference type="CDD" id="cd07067">
    <property type="entry name" value="HP_PGM_like"/>
    <property type="match status" value="1"/>
</dbReference>
<dbReference type="GO" id="GO:0016791">
    <property type="term" value="F:phosphatase activity"/>
    <property type="evidence" value="ECO:0007669"/>
    <property type="project" value="TreeGrafter"/>
</dbReference>
<dbReference type="SMART" id="SM00855">
    <property type="entry name" value="PGAM"/>
    <property type="match status" value="1"/>
</dbReference>
<feature type="active site" description="Proton donor/acceptor" evidence="1">
    <location>
        <position position="86"/>
    </location>
</feature>